<accession>A0A183IWI8</accession>
<evidence type="ECO:0000259" key="6">
    <source>
        <dbReference type="SMART" id="SM01011"/>
    </source>
</evidence>
<protein>
    <submittedName>
        <fullName evidence="9">AMP_N domain-containing protein</fullName>
    </submittedName>
</protein>
<keyword evidence="3" id="KW-0479">Metal-binding</keyword>
<dbReference type="GO" id="GO:0005739">
    <property type="term" value="C:mitochondrion"/>
    <property type="evidence" value="ECO:0007669"/>
    <property type="project" value="TreeGrafter"/>
</dbReference>
<dbReference type="SMART" id="SM01011">
    <property type="entry name" value="AMP_N"/>
    <property type="match status" value="1"/>
</dbReference>
<reference evidence="7 8" key="2">
    <citation type="submission" date="2018-11" db="EMBL/GenBank/DDBJ databases">
        <authorList>
            <consortium name="Pathogen Informatics"/>
        </authorList>
    </citation>
    <scope>NUCLEOTIDE SEQUENCE [LARGE SCALE GENOMIC DNA]</scope>
</reference>
<evidence type="ECO:0000313" key="7">
    <source>
        <dbReference type="EMBL" id="VDP14968.1"/>
    </source>
</evidence>
<dbReference type="SUPFAM" id="SSF55920">
    <property type="entry name" value="Creatinase/aminopeptidase"/>
    <property type="match status" value="1"/>
</dbReference>
<dbReference type="Gene3D" id="3.40.350.10">
    <property type="entry name" value="Creatinase/prolidase N-terminal domain"/>
    <property type="match status" value="1"/>
</dbReference>
<evidence type="ECO:0000256" key="1">
    <source>
        <dbReference type="ARBA" id="ARBA00001936"/>
    </source>
</evidence>
<evidence type="ECO:0000256" key="3">
    <source>
        <dbReference type="ARBA" id="ARBA00022723"/>
    </source>
</evidence>
<evidence type="ECO:0000256" key="4">
    <source>
        <dbReference type="ARBA" id="ARBA00022801"/>
    </source>
</evidence>
<keyword evidence="4" id="KW-0378">Hydrolase</keyword>
<gene>
    <name evidence="7" type="ORF">SBAD_LOCUS7985</name>
</gene>
<name>A0A183IWI8_9BILA</name>
<dbReference type="InterPro" id="IPR036005">
    <property type="entry name" value="Creatinase/aminopeptidase-like"/>
</dbReference>
<dbReference type="WBParaSite" id="SBAD_0000828101-mRNA-1">
    <property type="protein sequence ID" value="SBAD_0000828101-mRNA-1"/>
    <property type="gene ID" value="SBAD_0000828101"/>
</dbReference>
<feature type="domain" description="Aminopeptidase P N-terminal" evidence="6">
    <location>
        <begin position="56"/>
        <end position="196"/>
    </location>
</feature>
<dbReference type="Gene3D" id="3.90.230.10">
    <property type="entry name" value="Creatinase/methionine aminopeptidase superfamily"/>
    <property type="match status" value="1"/>
</dbReference>
<sequence length="480" mass="53944">MIHRLSRCLRRPTARRLCSTLDVANNHESPVSRYVGQPSFYSHPHLLDSNEVTVGLTKTEYADRRYTLLRSLRRESGLRASSSATHLVIVPAASTLYSAPDVPFVFRQDSDFSYLCGFQEPDSLLVMYNEGEKFVSAMFVAERDPTSEMWQGLKAGVDGAVQLTGFLARHSKTLPVVWLNRNPICKLNQRLGPVLDSLRMFSVTSLNPNKAIQEMRWVKSEAEMKLMRKASLIGCQALTETMRYSTMTNEESHLNAKMDFECRCLGADRLAYPPVVAGGNRANTIHYLDANQRVLPGELLLMDAGCEVGGYVSDITRTWPISGRFNPHQAALYECLLEVQQLIIAKLQSHELNTLRNMYFEMLVQLGGRLKRLGVIPSHLADPETVAEVEKICPHHVGHYLGMDVHDTEDIPKSRPFVPGVVVTVEPGLYFPADNTRFPKEFRGMGMRIEDDVAFTDTSAEVLTKSCPKRINAIEEVLHC</sequence>
<reference evidence="9" key="1">
    <citation type="submission" date="2016-06" db="UniProtKB">
        <authorList>
            <consortium name="WormBaseParasite"/>
        </authorList>
    </citation>
    <scope>IDENTIFICATION</scope>
</reference>
<keyword evidence="5" id="KW-0464">Manganese</keyword>
<dbReference type="GO" id="GO:0006508">
    <property type="term" value="P:proteolysis"/>
    <property type="evidence" value="ECO:0007669"/>
    <property type="project" value="TreeGrafter"/>
</dbReference>
<dbReference type="InterPro" id="IPR007865">
    <property type="entry name" value="Aminopep_P_N"/>
</dbReference>
<dbReference type="EMBL" id="UZAM01011136">
    <property type="protein sequence ID" value="VDP14968.1"/>
    <property type="molecule type" value="Genomic_DNA"/>
</dbReference>
<dbReference type="InterPro" id="IPR029149">
    <property type="entry name" value="Creatin/AminoP/Spt16_N"/>
</dbReference>
<comment type="similarity">
    <text evidence="2">Belongs to the peptidase M24B family.</text>
</comment>
<dbReference type="Pfam" id="PF05195">
    <property type="entry name" value="AMP_N"/>
    <property type="match status" value="1"/>
</dbReference>
<dbReference type="GO" id="GO:0070006">
    <property type="term" value="F:metalloaminopeptidase activity"/>
    <property type="evidence" value="ECO:0007669"/>
    <property type="project" value="InterPro"/>
</dbReference>
<keyword evidence="8" id="KW-1185">Reference proteome</keyword>
<dbReference type="SUPFAM" id="SSF53092">
    <property type="entry name" value="Creatinase/prolidase N-terminal domain"/>
    <property type="match status" value="1"/>
</dbReference>
<evidence type="ECO:0000313" key="9">
    <source>
        <dbReference type="WBParaSite" id="SBAD_0000828101-mRNA-1"/>
    </source>
</evidence>
<dbReference type="OrthoDB" id="4215474at2759"/>
<dbReference type="InterPro" id="IPR052433">
    <property type="entry name" value="X-Pro_dipept-like"/>
</dbReference>
<evidence type="ECO:0000256" key="5">
    <source>
        <dbReference type="ARBA" id="ARBA00023211"/>
    </source>
</evidence>
<dbReference type="GO" id="GO:0030145">
    <property type="term" value="F:manganese ion binding"/>
    <property type="evidence" value="ECO:0007669"/>
    <property type="project" value="InterPro"/>
</dbReference>
<dbReference type="PANTHER" id="PTHR43226:SF4">
    <property type="entry name" value="XAA-PRO AMINOPEPTIDASE 3"/>
    <property type="match status" value="1"/>
</dbReference>
<evidence type="ECO:0000313" key="8">
    <source>
        <dbReference type="Proteomes" id="UP000270296"/>
    </source>
</evidence>
<dbReference type="AlphaFoldDB" id="A0A183IWI8"/>
<dbReference type="Proteomes" id="UP000270296">
    <property type="component" value="Unassembled WGS sequence"/>
</dbReference>
<dbReference type="InterPro" id="IPR000994">
    <property type="entry name" value="Pept_M24"/>
</dbReference>
<comment type="cofactor">
    <cofactor evidence="1">
        <name>Mn(2+)</name>
        <dbReference type="ChEBI" id="CHEBI:29035"/>
    </cofactor>
</comment>
<dbReference type="PANTHER" id="PTHR43226">
    <property type="entry name" value="XAA-PRO AMINOPEPTIDASE 3"/>
    <property type="match status" value="1"/>
</dbReference>
<dbReference type="Pfam" id="PF00557">
    <property type="entry name" value="Peptidase_M24"/>
    <property type="match status" value="1"/>
</dbReference>
<organism evidence="9">
    <name type="scientific">Soboliphyme baturini</name>
    <dbReference type="NCBI Taxonomy" id="241478"/>
    <lineage>
        <taxon>Eukaryota</taxon>
        <taxon>Metazoa</taxon>
        <taxon>Ecdysozoa</taxon>
        <taxon>Nematoda</taxon>
        <taxon>Enoplea</taxon>
        <taxon>Dorylaimia</taxon>
        <taxon>Dioctophymatida</taxon>
        <taxon>Dioctophymatoidea</taxon>
        <taxon>Soboliphymatidae</taxon>
        <taxon>Soboliphyme</taxon>
    </lineage>
</organism>
<evidence type="ECO:0000256" key="2">
    <source>
        <dbReference type="ARBA" id="ARBA00008766"/>
    </source>
</evidence>
<proteinExistence type="inferred from homology"/>